<evidence type="ECO:0000256" key="2">
    <source>
        <dbReference type="SAM" id="MobiDB-lite"/>
    </source>
</evidence>
<name>A0A4R2GZK5_9HYPH</name>
<keyword evidence="3" id="KW-1133">Transmembrane helix</keyword>
<dbReference type="InterPro" id="IPR016989">
    <property type="entry name" value="Atp1_alphaprobac"/>
</dbReference>
<feature type="region of interest" description="Disordered" evidence="2">
    <location>
        <begin position="1"/>
        <end position="24"/>
    </location>
</feature>
<reference evidence="4 5" key="1">
    <citation type="submission" date="2019-03" db="EMBL/GenBank/DDBJ databases">
        <title>Genomic Encyclopedia of Type Strains, Phase IV (KMG-IV): sequencing the most valuable type-strain genomes for metagenomic binning, comparative biology and taxonomic classification.</title>
        <authorList>
            <person name="Goeker M."/>
        </authorList>
    </citation>
    <scope>NUCLEOTIDE SEQUENCE [LARGE SCALE GENOMIC DNA]</scope>
    <source>
        <strain evidence="4 5">DSM 22958</strain>
    </source>
</reference>
<comment type="similarity">
    <text evidence="1">Belongs to the bacterial AtpI family.</text>
</comment>
<organism evidence="4 5">
    <name type="scientific">Camelimonas lactis</name>
    <dbReference type="NCBI Taxonomy" id="659006"/>
    <lineage>
        <taxon>Bacteria</taxon>
        <taxon>Pseudomonadati</taxon>
        <taxon>Pseudomonadota</taxon>
        <taxon>Alphaproteobacteria</taxon>
        <taxon>Hyphomicrobiales</taxon>
        <taxon>Chelatococcaceae</taxon>
        <taxon>Camelimonas</taxon>
    </lineage>
</organism>
<evidence type="ECO:0000256" key="1">
    <source>
        <dbReference type="PIRNR" id="PIRNR032126"/>
    </source>
</evidence>
<dbReference type="Pfam" id="PF09527">
    <property type="entry name" value="ATPase_gene1"/>
    <property type="match status" value="1"/>
</dbReference>
<feature type="compositionally biased region" description="Basic and acidic residues" evidence="2">
    <location>
        <begin position="1"/>
        <end position="12"/>
    </location>
</feature>
<gene>
    <name evidence="4" type="ORF">EV666_101419</name>
</gene>
<dbReference type="GO" id="GO:1902600">
    <property type="term" value="P:proton transmembrane transport"/>
    <property type="evidence" value="ECO:0007669"/>
    <property type="project" value="UniProtKB-KW"/>
</dbReference>
<accession>A0A4R2GZK5</accession>
<proteinExistence type="inferred from homology"/>
<dbReference type="AlphaFoldDB" id="A0A4R2GZK5"/>
<dbReference type="InterPro" id="IPR032820">
    <property type="entry name" value="ATPase_put"/>
</dbReference>
<dbReference type="Proteomes" id="UP000294881">
    <property type="component" value="Unassembled WGS sequence"/>
</dbReference>
<keyword evidence="1" id="KW-0813">Transport</keyword>
<feature type="transmembrane region" description="Helical" evidence="3">
    <location>
        <begin position="90"/>
        <end position="111"/>
    </location>
</feature>
<comment type="function">
    <text evidence="1">A possible function for this protein is to guide the assembly of the membrane sector of the ATPase enzyme complex.</text>
</comment>
<dbReference type="EMBL" id="SLWL01000001">
    <property type="protein sequence ID" value="TCO16166.1"/>
    <property type="molecule type" value="Genomic_DNA"/>
</dbReference>
<feature type="transmembrane region" description="Helical" evidence="3">
    <location>
        <begin position="66"/>
        <end position="84"/>
    </location>
</feature>
<keyword evidence="1" id="KW-0406">Ion transport</keyword>
<keyword evidence="1 3" id="KW-0472">Membrane</keyword>
<dbReference type="PIRSF" id="PIRSF032126">
    <property type="entry name" value="F0F1_ATP_synthase_subunit_I"/>
    <property type="match status" value="1"/>
</dbReference>
<keyword evidence="5" id="KW-1185">Reference proteome</keyword>
<evidence type="ECO:0000313" key="5">
    <source>
        <dbReference type="Proteomes" id="UP000294881"/>
    </source>
</evidence>
<protein>
    <recommendedName>
        <fullName evidence="1">ATP synthase protein I</fullName>
    </recommendedName>
</protein>
<keyword evidence="3" id="KW-0812">Transmembrane</keyword>
<dbReference type="RefSeq" id="WP_132002213.1">
    <property type="nucleotide sequence ID" value="NZ_JBHUNN010000002.1"/>
</dbReference>
<keyword evidence="1" id="KW-0375">Hydrogen ion transport</keyword>
<dbReference type="OrthoDB" id="15401at2"/>
<evidence type="ECO:0000313" key="4">
    <source>
        <dbReference type="EMBL" id="TCO16166.1"/>
    </source>
</evidence>
<dbReference type="GO" id="GO:0045259">
    <property type="term" value="C:proton-transporting ATP synthase complex"/>
    <property type="evidence" value="ECO:0007669"/>
    <property type="project" value="UniProtKB-UniRule"/>
</dbReference>
<sequence length="129" mass="13451">MSKDGTDRRNEGAGEQPATEADLAGRMKRLSAKLDAVHEAEARKTAAETARQAASGASSMGRAFRLSAEFIAGVAAGGLIGWSIDRVLGASPWGLIVFLMLGFLTGVYNVMRATGQLQVPSDKKDGAGQ</sequence>
<comment type="caution">
    <text evidence="4">The sequence shown here is derived from an EMBL/GenBank/DDBJ whole genome shotgun (WGS) entry which is preliminary data.</text>
</comment>
<evidence type="ECO:0000256" key="3">
    <source>
        <dbReference type="SAM" id="Phobius"/>
    </source>
</evidence>